<dbReference type="Proteomes" id="UP000054408">
    <property type="component" value="Unassembled WGS sequence"/>
</dbReference>
<keyword evidence="2" id="KW-1185">Reference proteome</keyword>
<dbReference type="RefSeq" id="XP_013754520.1">
    <property type="nucleotide sequence ID" value="XM_013899066.1"/>
</dbReference>
<accession>A0A0L0DMK5</accession>
<evidence type="ECO:0000313" key="1">
    <source>
        <dbReference type="EMBL" id="KNC53256.1"/>
    </source>
</evidence>
<dbReference type="PROSITE" id="PS51257">
    <property type="entry name" value="PROKAR_LIPOPROTEIN"/>
    <property type="match status" value="1"/>
</dbReference>
<dbReference type="Gene3D" id="3.40.390.70">
    <property type="match status" value="1"/>
</dbReference>
<dbReference type="AlphaFoldDB" id="A0A0L0DMK5"/>
<evidence type="ECO:0000313" key="2">
    <source>
        <dbReference type="Proteomes" id="UP000054408"/>
    </source>
</evidence>
<gene>
    <name evidence="1" type="ORF">AMSG_08744</name>
</gene>
<proteinExistence type="predicted"/>
<dbReference type="OrthoDB" id="10633453at2759"/>
<protein>
    <submittedName>
        <fullName evidence="1">Uncharacterized protein</fullName>
    </submittedName>
</protein>
<dbReference type="GeneID" id="25567364"/>
<dbReference type="EMBL" id="GL349480">
    <property type="protein sequence ID" value="KNC53256.1"/>
    <property type="molecule type" value="Genomic_DNA"/>
</dbReference>
<organism evidence="1 2">
    <name type="scientific">Thecamonas trahens ATCC 50062</name>
    <dbReference type="NCBI Taxonomy" id="461836"/>
    <lineage>
        <taxon>Eukaryota</taxon>
        <taxon>Apusozoa</taxon>
        <taxon>Apusomonadida</taxon>
        <taxon>Apusomonadidae</taxon>
        <taxon>Thecamonas</taxon>
    </lineage>
</organism>
<name>A0A0L0DMK5_THETB</name>
<reference evidence="1 2" key="1">
    <citation type="submission" date="2010-05" db="EMBL/GenBank/DDBJ databases">
        <title>The Genome Sequence of Thecamonas trahens ATCC 50062.</title>
        <authorList>
            <consortium name="The Broad Institute Genome Sequencing Platform"/>
            <person name="Russ C."/>
            <person name="Cuomo C."/>
            <person name="Shea T."/>
            <person name="Young S.K."/>
            <person name="Zeng Q."/>
            <person name="Koehrsen M."/>
            <person name="Haas B."/>
            <person name="Borodovsky M."/>
            <person name="Guigo R."/>
            <person name="Alvarado L."/>
            <person name="Berlin A."/>
            <person name="Bochicchio J."/>
            <person name="Borenstein D."/>
            <person name="Chapman S."/>
            <person name="Chen Z."/>
            <person name="Freedman E."/>
            <person name="Gellesch M."/>
            <person name="Goldberg J."/>
            <person name="Griggs A."/>
            <person name="Gujja S."/>
            <person name="Heilman E."/>
            <person name="Heiman D."/>
            <person name="Hepburn T."/>
            <person name="Howarth C."/>
            <person name="Jen D."/>
            <person name="Larson L."/>
            <person name="Mehta T."/>
            <person name="Park D."/>
            <person name="Pearson M."/>
            <person name="Roberts A."/>
            <person name="Saif S."/>
            <person name="Shenoy N."/>
            <person name="Sisk P."/>
            <person name="Stolte C."/>
            <person name="Sykes S."/>
            <person name="Thomson T."/>
            <person name="Walk T."/>
            <person name="White J."/>
            <person name="Yandava C."/>
            <person name="Burger G."/>
            <person name="Gray M.W."/>
            <person name="Holland P.W.H."/>
            <person name="King N."/>
            <person name="Lang F.B.F."/>
            <person name="Roger A.J."/>
            <person name="Ruiz-Trillo I."/>
            <person name="Lander E."/>
            <person name="Nusbaum C."/>
        </authorList>
    </citation>
    <scope>NUCLEOTIDE SEQUENCE [LARGE SCALE GENOMIC DNA]</scope>
    <source>
        <strain evidence="1 2">ATCC 50062</strain>
    </source>
</reference>
<sequence length="275" mass="29945">MIGPRVAGLGDEDEAFEDTNPGGNITAIGASAAACEAFIATYLVPEFGIYPDQLVRDVVALFRIVLVDKLAYNGQWRSALPDYLHFTLYLSVAPHDAAYVRKVIHHEWFHMVDFAEFGNDHIVDPEWHACLLAPDVYSPHGGEGMRGGTAGIWDLDIDPVPSTRNPGFVTAYASSAAIEDKAEVWAALVCFRPASLDALLGSDPVLASKAALLRARVAGLTPTMGPAWFAALGALRERAFDEDGRHWQPVPNRPPNTPPYFVHALTRAKTYNPPL</sequence>